<dbReference type="Proteomes" id="UP001055115">
    <property type="component" value="Unassembled WGS sequence"/>
</dbReference>
<evidence type="ECO:0000256" key="4">
    <source>
        <dbReference type="ARBA" id="ARBA00023125"/>
    </source>
</evidence>
<keyword evidence="5" id="KW-0804">Transcription</keyword>
<dbReference type="AlphaFoldDB" id="A0AA37LF09"/>
<dbReference type="PANTHER" id="PTHR36206:SF4">
    <property type="entry name" value="HYPOTHETICAL CONSERVED PROTEIN (EUROFUNG)-RELATED"/>
    <property type="match status" value="1"/>
</dbReference>
<keyword evidence="1" id="KW-0479">Metal-binding</keyword>
<evidence type="ECO:0000256" key="3">
    <source>
        <dbReference type="ARBA" id="ARBA00023015"/>
    </source>
</evidence>
<evidence type="ECO:0000256" key="2">
    <source>
        <dbReference type="ARBA" id="ARBA00022833"/>
    </source>
</evidence>
<gene>
    <name evidence="7" type="ORF">ColSpa_07429</name>
</gene>
<dbReference type="RefSeq" id="XP_049129598.1">
    <property type="nucleotide sequence ID" value="XM_049273641.1"/>
</dbReference>
<keyword evidence="3" id="KW-0805">Transcription regulation</keyword>
<sequence length="262" mass="29966">MPIVFQTLETARRWWDIVRHHVEHHAPLYTNFQVKGASQKVAQPAKDYGSPESSRHIRKFVRYLDAWDVAFLPLAIKAESTKQTNVADYLKSLSLRIHYLFLWTGVCSAGWTDKKEAERLTPTFRDMVALSRQLLAAQAAQQQAAPGSEVFTLEDSPTWPLACCYRVCTSPEVRSEIVQLFREYPRRDGLLDTHAFLVMMEWIDKNASAGVINNDQSPIVDSIVFHENSVMLQRQLWDTEASKWKNRSVSFSLVSGGEKHTL</sequence>
<proteinExistence type="predicted"/>
<dbReference type="InterPro" id="IPR052360">
    <property type="entry name" value="Transcr_Regulatory_Proteins"/>
</dbReference>
<keyword evidence="8" id="KW-1185">Reference proteome</keyword>
<evidence type="ECO:0000313" key="8">
    <source>
        <dbReference type="Proteomes" id="UP001055115"/>
    </source>
</evidence>
<accession>A0AA37LF09</accession>
<comment type="caution">
    <text evidence="7">The sequence shown here is derived from an EMBL/GenBank/DDBJ whole genome shotgun (WGS) entry which is preliminary data.</text>
</comment>
<protein>
    <recommendedName>
        <fullName evidence="9">C6 zinc finger protein</fullName>
    </recommendedName>
</protein>
<organism evidence="7 8">
    <name type="scientific">Colletotrichum spaethianum</name>
    <dbReference type="NCBI Taxonomy" id="700344"/>
    <lineage>
        <taxon>Eukaryota</taxon>
        <taxon>Fungi</taxon>
        <taxon>Dikarya</taxon>
        <taxon>Ascomycota</taxon>
        <taxon>Pezizomycotina</taxon>
        <taxon>Sordariomycetes</taxon>
        <taxon>Hypocreomycetidae</taxon>
        <taxon>Glomerellales</taxon>
        <taxon>Glomerellaceae</taxon>
        <taxon>Colletotrichum</taxon>
        <taxon>Colletotrichum spaethianum species complex</taxon>
    </lineage>
</organism>
<keyword evidence="4" id="KW-0238">DNA-binding</keyword>
<evidence type="ECO:0000313" key="7">
    <source>
        <dbReference type="EMBL" id="GKT47248.1"/>
    </source>
</evidence>
<evidence type="ECO:0000256" key="5">
    <source>
        <dbReference type="ARBA" id="ARBA00023163"/>
    </source>
</evidence>
<name>A0AA37LF09_9PEZI</name>
<evidence type="ECO:0008006" key="9">
    <source>
        <dbReference type="Google" id="ProtNLM"/>
    </source>
</evidence>
<keyword evidence="2" id="KW-0862">Zinc</keyword>
<reference evidence="7 8" key="1">
    <citation type="submission" date="2022-03" db="EMBL/GenBank/DDBJ databases">
        <title>Genome data of Colletotrichum spp.</title>
        <authorList>
            <person name="Utami Y.D."/>
            <person name="Hiruma K."/>
        </authorList>
    </citation>
    <scope>NUCLEOTIDE SEQUENCE [LARGE SCALE GENOMIC DNA]</scope>
    <source>
        <strain evidence="7 8">MAFF 239500</strain>
    </source>
</reference>
<dbReference type="GO" id="GO:0003677">
    <property type="term" value="F:DNA binding"/>
    <property type="evidence" value="ECO:0007669"/>
    <property type="project" value="UniProtKB-KW"/>
</dbReference>
<keyword evidence="6" id="KW-0539">Nucleus</keyword>
<evidence type="ECO:0000256" key="1">
    <source>
        <dbReference type="ARBA" id="ARBA00022723"/>
    </source>
</evidence>
<dbReference type="EMBL" id="BQXU01000019">
    <property type="protein sequence ID" value="GKT47248.1"/>
    <property type="molecule type" value="Genomic_DNA"/>
</dbReference>
<dbReference type="PANTHER" id="PTHR36206">
    <property type="entry name" value="ASPERCRYPTIN BIOSYNTHESIS CLUSTER-SPECIFIC TRANSCRIPTION REGULATOR ATNN-RELATED"/>
    <property type="match status" value="1"/>
</dbReference>
<dbReference type="GeneID" id="73328231"/>
<evidence type="ECO:0000256" key="6">
    <source>
        <dbReference type="ARBA" id="ARBA00023242"/>
    </source>
</evidence>
<dbReference type="GO" id="GO:0046872">
    <property type="term" value="F:metal ion binding"/>
    <property type="evidence" value="ECO:0007669"/>
    <property type="project" value="UniProtKB-KW"/>
</dbReference>